<gene>
    <name evidence="1" type="ORF">SAMN05216252_108323</name>
</gene>
<name>A0A239HER2_9ACTN</name>
<dbReference type="RefSeq" id="WP_143681591.1">
    <property type="nucleotide sequence ID" value="NZ_FZOF01000008.1"/>
</dbReference>
<sequence length="84" mass="9209">MSIVVGLVKVEDLGPVIDQPSSGARYSTVGKLREQGFTVRHTPSQKNPDHATVSVKGDWTAERGHAFNLCFGDPTWVDDIQEQT</sequence>
<dbReference type="EMBL" id="FZOF01000008">
    <property type="protein sequence ID" value="SNS79518.1"/>
    <property type="molecule type" value="Genomic_DNA"/>
</dbReference>
<reference evidence="1 2" key="1">
    <citation type="submission" date="2017-06" db="EMBL/GenBank/DDBJ databases">
        <authorList>
            <person name="Kim H.J."/>
            <person name="Triplett B.A."/>
        </authorList>
    </citation>
    <scope>NUCLEOTIDE SEQUENCE [LARGE SCALE GENOMIC DNA]</scope>
    <source>
        <strain evidence="1 2">CGMCC 4.1858</strain>
    </source>
</reference>
<evidence type="ECO:0000313" key="2">
    <source>
        <dbReference type="Proteomes" id="UP000198280"/>
    </source>
</evidence>
<dbReference type="Proteomes" id="UP000198280">
    <property type="component" value="Unassembled WGS sequence"/>
</dbReference>
<organism evidence="1 2">
    <name type="scientific">Actinacidiphila glaucinigra</name>
    <dbReference type="NCBI Taxonomy" id="235986"/>
    <lineage>
        <taxon>Bacteria</taxon>
        <taxon>Bacillati</taxon>
        <taxon>Actinomycetota</taxon>
        <taxon>Actinomycetes</taxon>
        <taxon>Kitasatosporales</taxon>
        <taxon>Streptomycetaceae</taxon>
        <taxon>Actinacidiphila</taxon>
    </lineage>
</organism>
<proteinExistence type="predicted"/>
<dbReference type="AlphaFoldDB" id="A0A239HER2"/>
<keyword evidence="2" id="KW-1185">Reference proteome</keyword>
<protein>
    <submittedName>
        <fullName evidence="1">Uncharacterized protein</fullName>
    </submittedName>
</protein>
<accession>A0A239HER2</accession>
<evidence type="ECO:0000313" key="1">
    <source>
        <dbReference type="EMBL" id="SNS79518.1"/>
    </source>
</evidence>